<keyword evidence="2" id="KW-0645">Protease</keyword>
<dbReference type="GO" id="GO:0046872">
    <property type="term" value="F:metal ion binding"/>
    <property type="evidence" value="ECO:0007669"/>
    <property type="project" value="UniProtKB-KW"/>
</dbReference>
<accession>A0A3B1DZ53</accession>
<keyword evidence="7" id="KW-0472">Membrane</keyword>
<keyword evidence="4" id="KW-0378">Hydrolase</keyword>
<keyword evidence="3" id="KW-0479">Metal-binding</keyword>
<evidence type="ECO:0000313" key="9">
    <source>
        <dbReference type="EMBL" id="VAX37805.1"/>
    </source>
</evidence>
<dbReference type="GO" id="GO:0016020">
    <property type="term" value="C:membrane"/>
    <property type="evidence" value="ECO:0007669"/>
    <property type="project" value="TreeGrafter"/>
</dbReference>
<reference evidence="9" key="1">
    <citation type="submission" date="2018-06" db="EMBL/GenBank/DDBJ databases">
        <authorList>
            <person name="Zhirakovskaya E."/>
        </authorList>
    </citation>
    <scope>NUCLEOTIDE SEQUENCE</scope>
</reference>
<sequence length="274" mass="30021">MAGLFGMGGNRGGGRRRGGWKIRIVIALGLAIFALFKFYFTGGITVKDEIAIGLNATPQLIQQYNGESPSIESNTRVDEIGEKLVAVWERKLQQKGETNPYPFEFYLLDDSEIVNAFALPGGRVFITTALYKELESDAQLAGVLGHEIGHVFSRHGAKHMKKAKLTQGLVGAAGVAGGDASSAQMASMFGKLINMKYGRKDELESDRWAVKLTTEAGYDPRAMIEVMKILDRASGGKKRMEIMSSHPNPGNRIEKIKQFIKEEYPNGLPDGLEP</sequence>
<dbReference type="GO" id="GO:0051603">
    <property type="term" value="P:proteolysis involved in protein catabolic process"/>
    <property type="evidence" value="ECO:0007669"/>
    <property type="project" value="TreeGrafter"/>
</dbReference>
<evidence type="ECO:0000256" key="2">
    <source>
        <dbReference type="ARBA" id="ARBA00022670"/>
    </source>
</evidence>
<dbReference type="Pfam" id="PF01435">
    <property type="entry name" value="Peptidase_M48"/>
    <property type="match status" value="1"/>
</dbReference>
<dbReference type="InterPro" id="IPR001915">
    <property type="entry name" value="Peptidase_M48"/>
</dbReference>
<dbReference type="GO" id="GO:0004222">
    <property type="term" value="F:metalloendopeptidase activity"/>
    <property type="evidence" value="ECO:0007669"/>
    <property type="project" value="InterPro"/>
</dbReference>
<evidence type="ECO:0000256" key="3">
    <source>
        <dbReference type="ARBA" id="ARBA00022723"/>
    </source>
</evidence>
<dbReference type="PANTHER" id="PTHR22726">
    <property type="entry name" value="METALLOENDOPEPTIDASE OMA1"/>
    <property type="match status" value="1"/>
</dbReference>
<keyword evidence="6" id="KW-0482">Metalloprotease</keyword>
<dbReference type="InterPro" id="IPR051156">
    <property type="entry name" value="Mito/Outer_Membr_Metalloprot"/>
</dbReference>
<evidence type="ECO:0000259" key="8">
    <source>
        <dbReference type="Pfam" id="PF01435"/>
    </source>
</evidence>
<feature type="transmembrane region" description="Helical" evidence="7">
    <location>
        <begin position="20"/>
        <end position="40"/>
    </location>
</feature>
<evidence type="ECO:0000256" key="6">
    <source>
        <dbReference type="ARBA" id="ARBA00023049"/>
    </source>
</evidence>
<keyword evidence="7" id="KW-1133">Transmembrane helix</keyword>
<organism evidence="9">
    <name type="scientific">hydrothermal vent metagenome</name>
    <dbReference type="NCBI Taxonomy" id="652676"/>
    <lineage>
        <taxon>unclassified sequences</taxon>
        <taxon>metagenomes</taxon>
        <taxon>ecological metagenomes</taxon>
    </lineage>
</organism>
<feature type="domain" description="Peptidase M48" evidence="8">
    <location>
        <begin position="74"/>
        <end position="258"/>
    </location>
</feature>
<keyword evidence="5" id="KW-0862">Zinc</keyword>
<keyword evidence="7" id="KW-0812">Transmembrane</keyword>
<evidence type="ECO:0000256" key="7">
    <source>
        <dbReference type="SAM" id="Phobius"/>
    </source>
</evidence>
<evidence type="ECO:0000256" key="1">
    <source>
        <dbReference type="ARBA" id="ARBA00001947"/>
    </source>
</evidence>
<comment type="cofactor">
    <cofactor evidence="1">
        <name>Zn(2+)</name>
        <dbReference type="ChEBI" id="CHEBI:29105"/>
    </cofactor>
</comment>
<dbReference type="AlphaFoldDB" id="A0A3B1DZ53"/>
<name>A0A3B1DZ53_9ZZZZ</name>
<gene>
    <name evidence="9" type="ORF">MNBD_PLANCTO02-3082</name>
</gene>
<proteinExistence type="predicted"/>
<dbReference type="Gene3D" id="3.30.2010.10">
    <property type="entry name" value="Metalloproteases ('zincins'), catalytic domain"/>
    <property type="match status" value="1"/>
</dbReference>
<evidence type="ECO:0000256" key="5">
    <source>
        <dbReference type="ARBA" id="ARBA00022833"/>
    </source>
</evidence>
<dbReference type="EMBL" id="UOGL01000141">
    <property type="protein sequence ID" value="VAX37805.1"/>
    <property type="molecule type" value="Genomic_DNA"/>
</dbReference>
<protein>
    <recommendedName>
        <fullName evidence="8">Peptidase M48 domain-containing protein</fullName>
    </recommendedName>
</protein>
<dbReference type="PANTHER" id="PTHR22726:SF1">
    <property type="entry name" value="METALLOENDOPEPTIDASE OMA1, MITOCHONDRIAL"/>
    <property type="match status" value="1"/>
</dbReference>
<evidence type="ECO:0000256" key="4">
    <source>
        <dbReference type="ARBA" id="ARBA00022801"/>
    </source>
</evidence>